<accession>A0A1U9VJX6</accession>
<proteinExistence type="predicted"/>
<protein>
    <submittedName>
        <fullName evidence="1">Uncharacterized protein</fullName>
    </submittedName>
</protein>
<evidence type="ECO:0000313" key="1">
    <source>
        <dbReference type="EMBL" id="AQW31018.1"/>
    </source>
</evidence>
<dbReference type="EMBL" id="CP019911">
    <property type="protein sequence ID" value="AQW31018.1"/>
    <property type="molecule type" value="Genomic_DNA"/>
</dbReference>
<dbReference type="Proteomes" id="UP000189628">
    <property type="component" value="Chromosome"/>
</dbReference>
<gene>
    <name evidence="1" type="ORF">B0B51_14380</name>
</gene>
<organism evidence="1 2">
    <name type="scientific">blood disease bacterium A2-HR MARDI</name>
    <dbReference type="NCBI Taxonomy" id="1944648"/>
    <lineage>
        <taxon>Bacteria</taxon>
        <taxon>Pseudomonadati</taxon>
        <taxon>Pseudomonadota</taxon>
        <taxon>Betaproteobacteria</taxon>
        <taxon>Burkholderiales</taxon>
        <taxon>Burkholderiaceae</taxon>
        <taxon>Ralstonia</taxon>
        <taxon>Ralstonia solanacearum species complex</taxon>
    </lineage>
</organism>
<dbReference type="AlphaFoldDB" id="A0A1U9VJX6"/>
<evidence type="ECO:0000313" key="2">
    <source>
        <dbReference type="Proteomes" id="UP000189628"/>
    </source>
</evidence>
<sequence>MNSPHHHRAHGASLDSGDAVLAGDLMPMIVLGHFDRHHRLAEGSQLLGFSTAAPRRFGAAGR</sequence>
<dbReference type="RefSeq" id="WP_078222868.1">
    <property type="nucleotide sequence ID" value="NZ_CP019911.1"/>
</dbReference>
<reference evidence="1 2" key="1">
    <citation type="submission" date="2017-02" db="EMBL/GenBank/DDBJ databases">
        <title>Blood Disease Bacterium A2-HR MARDI.</title>
        <authorList>
            <person name="Badrun R."/>
            <person name="Abu Bakar N."/>
            <person name="Laboh R."/>
        </authorList>
    </citation>
    <scope>NUCLEOTIDE SEQUENCE [LARGE SCALE GENOMIC DNA]</scope>
    <source>
        <strain evidence="1 2">A2-HR MARDI</strain>
    </source>
</reference>
<name>A0A1U9VJX6_9RALS</name>